<dbReference type="Proteomes" id="UP001238540">
    <property type="component" value="Unassembled WGS sequence"/>
</dbReference>
<organism evidence="1 2">
    <name type="scientific">Vibrio ostreicida</name>
    <dbReference type="NCBI Taxonomy" id="526588"/>
    <lineage>
        <taxon>Bacteria</taxon>
        <taxon>Pseudomonadati</taxon>
        <taxon>Pseudomonadota</taxon>
        <taxon>Gammaproteobacteria</taxon>
        <taxon>Vibrionales</taxon>
        <taxon>Vibrionaceae</taxon>
        <taxon>Vibrio</taxon>
    </lineage>
</organism>
<dbReference type="EMBL" id="JAUFQC010000001">
    <property type="protein sequence ID" value="MDN3609680.1"/>
    <property type="molecule type" value="Genomic_DNA"/>
</dbReference>
<dbReference type="Pfam" id="PF12915">
    <property type="entry name" value="DUF3833"/>
    <property type="match status" value="1"/>
</dbReference>
<reference evidence="2" key="1">
    <citation type="journal article" date="2019" name="Int. J. Syst. Evol. Microbiol.">
        <title>The Global Catalogue of Microorganisms (GCM) 10K type strain sequencing project: providing services to taxonomists for standard genome sequencing and annotation.</title>
        <authorList>
            <consortium name="The Broad Institute Genomics Platform"/>
            <consortium name="The Broad Institute Genome Sequencing Center for Infectious Disease"/>
            <person name="Wu L."/>
            <person name="Ma J."/>
        </authorList>
    </citation>
    <scope>NUCLEOTIDE SEQUENCE [LARGE SCALE GENOMIC DNA]</scope>
    <source>
        <strain evidence="2">CECT 7398</strain>
    </source>
</reference>
<accession>A0ABT8BU56</accession>
<evidence type="ECO:0000313" key="1">
    <source>
        <dbReference type="EMBL" id="MDN3609680.1"/>
    </source>
</evidence>
<proteinExistence type="predicted"/>
<dbReference type="InterPro" id="IPR024409">
    <property type="entry name" value="DUF3833"/>
</dbReference>
<protein>
    <submittedName>
        <fullName evidence="1">DUF3833 domain-containing protein</fullName>
    </submittedName>
</protein>
<comment type="caution">
    <text evidence="1">The sequence shown here is derived from an EMBL/GenBank/DDBJ whole genome shotgun (WGS) entry which is preliminary data.</text>
</comment>
<keyword evidence="2" id="KW-1185">Reference proteome</keyword>
<name>A0ABT8BU56_9VIBR</name>
<gene>
    <name evidence="1" type="ORF">QWZ16_08190</name>
</gene>
<sequence length="175" mass="20089">MKQWVSVVWLFIAVIVSGCSADVKDYKQTSPTFNLFDYFQGDVTAWGMIQDYTGKQTRRFEVTINGTVEGNTLRLVEDFVFDDGEIDQRIWLIEKGISGLYQGKADDIVGVAKGQEVGNVLHWQYDFTLNVNGSEVEVTFDDWLYRQDDKHVFNLTSIRKLGVEVGKITLFFQKH</sequence>
<dbReference type="RefSeq" id="WP_076587021.1">
    <property type="nucleotide sequence ID" value="NZ_JABEYA020000007.1"/>
</dbReference>
<dbReference type="PROSITE" id="PS51257">
    <property type="entry name" value="PROKAR_LIPOPROTEIN"/>
    <property type="match status" value="1"/>
</dbReference>
<evidence type="ECO:0000313" key="2">
    <source>
        <dbReference type="Proteomes" id="UP001238540"/>
    </source>
</evidence>